<evidence type="ECO:0000256" key="5">
    <source>
        <dbReference type="ARBA" id="ARBA00022803"/>
    </source>
</evidence>
<dbReference type="InterPro" id="IPR051939">
    <property type="entry name" value="Glycosyltr_41/O-GlcNAc_trsf"/>
</dbReference>
<proteinExistence type="predicted"/>
<dbReference type="AlphaFoldDB" id="A0A3D4V656"/>
<evidence type="ECO:0000256" key="2">
    <source>
        <dbReference type="ARBA" id="ARBA00022676"/>
    </source>
</evidence>
<evidence type="ECO:0000256" key="4">
    <source>
        <dbReference type="ARBA" id="ARBA00022737"/>
    </source>
</evidence>
<keyword evidence="5" id="KW-0802">TPR repeat</keyword>
<comment type="caution">
    <text evidence="7">The sequence shown here is derived from an EMBL/GenBank/DDBJ whole genome shotgun (WGS) entry which is preliminary data.</text>
</comment>
<evidence type="ECO:0000313" key="7">
    <source>
        <dbReference type="EMBL" id="HCT55797.1"/>
    </source>
</evidence>
<evidence type="ECO:0000313" key="8">
    <source>
        <dbReference type="Proteomes" id="UP000264071"/>
    </source>
</evidence>
<accession>A0A3D4V656</accession>
<dbReference type="InterPro" id="IPR029489">
    <property type="entry name" value="OGT/SEC/SPY_C"/>
</dbReference>
<protein>
    <recommendedName>
        <fullName evidence="6">O-GlcNAc transferase C-terminal domain-containing protein</fullName>
    </recommendedName>
</protein>
<dbReference type="PANTHER" id="PTHR44835:SF1">
    <property type="entry name" value="PROTEIN O-GLCNAC TRANSFERASE"/>
    <property type="match status" value="1"/>
</dbReference>
<reference evidence="7 8" key="1">
    <citation type="journal article" date="2018" name="Nat. Biotechnol.">
        <title>A standardized bacterial taxonomy based on genome phylogeny substantially revises the tree of life.</title>
        <authorList>
            <person name="Parks D.H."/>
            <person name="Chuvochina M."/>
            <person name="Waite D.W."/>
            <person name="Rinke C."/>
            <person name="Skarshewski A."/>
            <person name="Chaumeil P.A."/>
            <person name="Hugenholtz P."/>
        </authorList>
    </citation>
    <scope>NUCLEOTIDE SEQUENCE [LARGE SCALE GENOMIC DNA]</scope>
    <source>
        <strain evidence="7">UBA8844</strain>
    </source>
</reference>
<dbReference type="Pfam" id="PF13844">
    <property type="entry name" value="Glyco_transf_41"/>
    <property type="match status" value="1"/>
</dbReference>
<dbReference type="Proteomes" id="UP000264071">
    <property type="component" value="Unassembled WGS sequence"/>
</dbReference>
<dbReference type="Gene3D" id="3.40.50.11380">
    <property type="match status" value="1"/>
</dbReference>
<evidence type="ECO:0000256" key="3">
    <source>
        <dbReference type="ARBA" id="ARBA00022679"/>
    </source>
</evidence>
<sequence length="649" mass="71655">MPMSQDAASKCATLADGMADVASWFRNGQDWPLLAPPPRAEWLALLRSSREQLCASLSQCSREEVETVLRARLFQRPDVSTQLGLVFDRPAAVASRIAAAREIMAAGWSHPMAAHAFTIAVLDAQPWEMPIMRDLHTCPEHVMERYLTWLFVRPVYRAIGDDAKYVAWLPEMLDWLKQQVDAPALRQRLAALINTTIRHLDIGMVIYSDVQVRPVLDARAGLIEAMTRQIETLHGSGPGPTALRPANRRIRLGILLRTIMKHPDPQAFCSQFEHFDQERYEIIVYSQDLVDRQCEHDISLYQRLFRFVSAVRTLNGLDVRQMVDRIHADDLDVFVYSYAATIGASPTDLLVSSRLARVQILMNSYVPMSTGFSSFTHVATVAPAPESRASLLGECREEFAEIPRVLLSYLPFVPQPAVRPINRAALRISANAVVLYNGGAVDKIVPVQLDAWVRALARIPGSVLVLAPFNPGWSGVSGATSLHGLIESTCRTHRVDPRRIIVLRELSPRDTHQLYELATVYLGTFPHGSSTSVALALQAGVPAVTRRSPWLRGTGDASIVQSIGLDELVAADADAYVDLTVRLATDAPFRAQVCEKMRAALPTAPFLALSDYGHALQGLFDRLAHESFAYPLPADATGVLPESAERSAA</sequence>
<dbReference type="SUPFAM" id="SSF53756">
    <property type="entry name" value="UDP-Glycosyltransferase/glycogen phosphorylase"/>
    <property type="match status" value="1"/>
</dbReference>
<organism evidence="7 8">
    <name type="scientific">Gemmatimonas aurantiaca</name>
    <dbReference type="NCBI Taxonomy" id="173480"/>
    <lineage>
        <taxon>Bacteria</taxon>
        <taxon>Pseudomonadati</taxon>
        <taxon>Gemmatimonadota</taxon>
        <taxon>Gemmatimonadia</taxon>
        <taxon>Gemmatimonadales</taxon>
        <taxon>Gemmatimonadaceae</taxon>
        <taxon>Gemmatimonas</taxon>
    </lineage>
</organism>
<dbReference type="Gene3D" id="3.40.50.2000">
    <property type="entry name" value="Glycogen Phosphorylase B"/>
    <property type="match status" value="1"/>
</dbReference>
<dbReference type="OMA" id="TENRWES"/>
<name>A0A3D4V656_9BACT</name>
<dbReference type="EMBL" id="DPIY01000001">
    <property type="protein sequence ID" value="HCT55797.1"/>
    <property type="molecule type" value="Genomic_DNA"/>
</dbReference>
<comment type="pathway">
    <text evidence="1">Protein modification; protein glycosylation.</text>
</comment>
<keyword evidence="2" id="KW-0328">Glycosyltransferase</keyword>
<dbReference type="GO" id="GO:0016757">
    <property type="term" value="F:glycosyltransferase activity"/>
    <property type="evidence" value="ECO:0007669"/>
    <property type="project" value="UniProtKB-KW"/>
</dbReference>
<evidence type="ECO:0000256" key="1">
    <source>
        <dbReference type="ARBA" id="ARBA00004922"/>
    </source>
</evidence>
<gene>
    <name evidence="7" type="ORF">DGD08_01150</name>
</gene>
<feature type="domain" description="O-GlcNAc transferase C-terminal" evidence="6">
    <location>
        <begin position="423"/>
        <end position="614"/>
    </location>
</feature>
<evidence type="ECO:0000259" key="6">
    <source>
        <dbReference type="Pfam" id="PF13844"/>
    </source>
</evidence>
<dbReference type="PANTHER" id="PTHR44835">
    <property type="entry name" value="UDP-N-ACETYLGLUCOSAMINE--PEPTIDE N-ACETYLGLUCOSAMINYLTRANSFERASE SPINDLY-RELATED"/>
    <property type="match status" value="1"/>
</dbReference>
<keyword evidence="4" id="KW-0677">Repeat</keyword>
<keyword evidence="3" id="KW-0808">Transferase</keyword>